<dbReference type="PANTHER" id="PTHR15574">
    <property type="entry name" value="WD REPEAT DOMAIN-CONTAINING FAMILY"/>
    <property type="match status" value="1"/>
</dbReference>
<sequence>MSLSLGQRILEREISASLSRRRAYRDFYSDRQLVQDLDIVNELDGHTGCVNALSWSTSGRLLASGSDDQHLNLHVYQPENHDKQFQLQTTVSTGHTANIFSVKFMPQSNDRTVVTCAGDGDVRVFDLEYAGKSTEASVASARATAGRRTRRANVYNGVRYLSDGNTNARVYRSHGDRVKRVVTESSPHLFLTCSEDGEVRQWDTRQPSEAYPRPGTGDDDNVPPPLISYRPYSLDLNTISCAPSQPWYIALGGAHLHCFLHDRRMVGRDRVRESGRPAARSSTARDQEMQQATRCVRKFAPGGQKKMTRNHRSHITACKISDARPDEMIVSWSSDHIYSFNLTKSPDADESVAQSKTLTSQRPRASGLKRRRKTDDSDPDAVRKTTEAIDSAATVRIRYQNGQQEDVDVIDQHVLTTAQIEAQQITRGVLKIHRSLFSHARQSEDNTARFTRTLRKCARVLSDIDEVSREWRYPVDPTPPEVTLQQQLRHTREAVRRFVQAAGTIARVLGGTPRSDSHIGDFLVIDNRRSDLKMSASDMFSFDFIKAILVWLDSGTGSLIESFTRPDGVSESSRAAYRLPIPAREADPEAIEEHLLPYLRSLLEDAEITPITDLEKSRFETDQGRQVYPAQSAAVDAFAKAVSQPFDDLSAATTDEPSTGINRQEAIKFWALRVARGILSDAFARIDAQLIERAFGGIQSIPDAEFSETTELAIVNEANDDEEIEMMIADTEGFDGNGSAPPDDLSAPADTTDEDYDMDEQYEDYFDDDDLMPDDEDDEEEGSSDPDEEDGVPNLGRPRFMYEAANRQRRQDLAARSVPCSAATHAYKGHCNVKTVKDVNYFGLEDEYVVSGSDDGNLFIWDRKTTQLVNVLAGDGEVVNVVQGHPYETMLAVSGIDHTIKIFSPDNHARQIARLGHGVTAHDPAEFSSLAWPNRVGMRRRTRNDRSSGRPVPRTIREDDDDYVAEAGLDSRRRMNEAQEIMENNEEARRQGGNDHVITRSMLQQLAQRMRDQRAAQGDMGSPLAGLETIEDEDGNVRVVLGDDCVLM</sequence>
<dbReference type="Pfam" id="PF00400">
    <property type="entry name" value="WD40"/>
    <property type="match status" value="4"/>
</dbReference>
<feature type="repeat" description="WD" evidence="3">
    <location>
        <begin position="92"/>
        <end position="128"/>
    </location>
</feature>
<accession>A0A6H0XT50</accession>
<evidence type="ECO:0000313" key="5">
    <source>
        <dbReference type="EMBL" id="QIW97824.1"/>
    </source>
</evidence>
<evidence type="ECO:0000256" key="1">
    <source>
        <dbReference type="ARBA" id="ARBA00022574"/>
    </source>
</evidence>
<dbReference type="SUPFAM" id="SSF50978">
    <property type="entry name" value="WD40 repeat-like"/>
    <property type="match status" value="1"/>
</dbReference>
<evidence type="ECO:0000256" key="4">
    <source>
        <dbReference type="SAM" id="MobiDB-lite"/>
    </source>
</evidence>
<dbReference type="PROSITE" id="PS50082">
    <property type="entry name" value="WD_REPEATS_2"/>
    <property type="match status" value="4"/>
</dbReference>
<gene>
    <name evidence="5" type="ORF">AMS68_003342</name>
</gene>
<dbReference type="InterPro" id="IPR045151">
    <property type="entry name" value="DCAF8"/>
</dbReference>
<feature type="compositionally biased region" description="Basic and acidic residues" evidence="4">
    <location>
        <begin position="373"/>
        <end position="383"/>
    </location>
</feature>
<dbReference type="PROSITE" id="PS50294">
    <property type="entry name" value="WD_REPEATS_REGION"/>
    <property type="match status" value="1"/>
</dbReference>
<dbReference type="GO" id="GO:0080008">
    <property type="term" value="C:Cul4-RING E3 ubiquitin ligase complex"/>
    <property type="evidence" value="ECO:0007669"/>
    <property type="project" value="TreeGrafter"/>
</dbReference>
<feature type="region of interest" description="Disordered" evidence="4">
    <location>
        <begin position="732"/>
        <end position="797"/>
    </location>
</feature>
<dbReference type="SMART" id="SM00320">
    <property type="entry name" value="WD40"/>
    <property type="match status" value="6"/>
</dbReference>
<protein>
    <submittedName>
        <fullName evidence="5">Uncharacterized protein</fullName>
    </submittedName>
</protein>
<feature type="region of interest" description="Disordered" evidence="4">
    <location>
        <begin position="273"/>
        <end position="292"/>
    </location>
</feature>
<organism evidence="5 6">
    <name type="scientific">Peltaster fructicola</name>
    <dbReference type="NCBI Taxonomy" id="286661"/>
    <lineage>
        <taxon>Eukaryota</taxon>
        <taxon>Fungi</taxon>
        <taxon>Dikarya</taxon>
        <taxon>Ascomycota</taxon>
        <taxon>Pezizomycotina</taxon>
        <taxon>Dothideomycetes</taxon>
        <taxon>Dothideomycetes incertae sedis</taxon>
        <taxon>Peltaster</taxon>
    </lineage>
</organism>
<dbReference type="EMBL" id="CP051140">
    <property type="protein sequence ID" value="QIW97824.1"/>
    <property type="molecule type" value="Genomic_DNA"/>
</dbReference>
<dbReference type="Gene3D" id="2.130.10.10">
    <property type="entry name" value="YVTN repeat-like/Quinoprotein amine dehydrogenase"/>
    <property type="match status" value="3"/>
</dbReference>
<feature type="repeat" description="WD" evidence="3">
    <location>
        <begin position="43"/>
        <end position="73"/>
    </location>
</feature>
<dbReference type="GO" id="GO:0005737">
    <property type="term" value="C:cytoplasm"/>
    <property type="evidence" value="ECO:0007669"/>
    <property type="project" value="TreeGrafter"/>
</dbReference>
<evidence type="ECO:0000313" key="6">
    <source>
        <dbReference type="Proteomes" id="UP000503462"/>
    </source>
</evidence>
<keyword evidence="2" id="KW-0677">Repeat</keyword>
<dbReference type="AlphaFoldDB" id="A0A6H0XT50"/>
<dbReference type="GO" id="GO:0045717">
    <property type="term" value="P:negative regulation of fatty acid biosynthetic process"/>
    <property type="evidence" value="ECO:0007669"/>
    <property type="project" value="TreeGrafter"/>
</dbReference>
<keyword evidence="6" id="KW-1185">Reference proteome</keyword>
<dbReference type="PANTHER" id="PTHR15574:SF40">
    <property type="entry name" value="WD AND TETRATRICOPEPTIDE REPEATS PROTEIN 1"/>
    <property type="match status" value="1"/>
</dbReference>
<keyword evidence="1 3" id="KW-0853">WD repeat</keyword>
<feature type="repeat" description="WD" evidence="3">
    <location>
        <begin position="171"/>
        <end position="212"/>
    </location>
</feature>
<reference evidence="5 6" key="1">
    <citation type="journal article" date="2016" name="Sci. Rep.">
        <title>Peltaster fructicola genome reveals evolution from an invasive phytopathogen to an ectophytic parasite.</title>
        <authorList>
            <person name="Xu C."/>
            <person name="Chen H."/>
            <person name="Gleason M.L."/>
            <person name="Xu J.R."/>
            <person name="Liu H."/>
            <person name="Zhang R."/>
            <person name="Sun G."/>
        </authorList>
    </citation>
    <scope>NUCLEOTIDE SEQUENCE [LARGE SCALE GENOMIC DNA]</scope>
    <source>
        <strain evidence="5 6">LNHT1506</strain>
    </source>
</reference>
<feature type="region of interest" description="Disordered" evidence="4">
    <location>
        <begin position="346"/>
        <end position="383"/>
    </location>
</feature>
<dbReference type="OrthoDB" id="4869960at2759"/>
<feature type="compositionally biased region" description="Acidic residues" evidence="4">
    <location>
        <begin position="751"/>
        <end position="791"/>
    </location>
</feature>
<dbReference type="Proteomes" id="UP000503462">
    <property type="component" value="Chromosome 2"/>
</dbReference>
<dbReference type="InterPro" id="IPR036322">
    <property type="entry name" value="WD40_repeat_dom_sf"/>
</dbReference>
<proteinExistence type="predicted"/>
<dbReference type="InterPro" id="IPR001680">
    <property type="entry name" value="WD40_rpt"/>
</dbReference>
<feature type="compositionally biased region" description="Polar residues" evidence="4">
    <location>
        <begin position="352"/>
        <end position="363"/>
    </location>
</feature>
<dbReference type="InterPro" id="IPR015943">
    <property type="entry name" value="WD40/YVTN_repeat-like_dom_sf"/>
</dbReference>
<evidence type="ECO:0000256" key="2">
    <source>
        <dbReference type="ARBA" id="ARBA00022737"/>
    </source>
</evidence>
<feature type="region of interest" description="Disordered" evidence="4">
    <location>
        <begin position="202"/>
        <end position="225"/>
    </location>
</feature>
<feature type="region of interest" description="Disordered" evidence="4">
    <location>
        <begin position="939"/>
        <end position="961"/>
    </location>
</feature>
<name>A0A6H0XT50_9PEZI</name>
<feature type="repeat" description="WD" evidence="3">
    <location>
        <begin position="845"/>
        <end position="871"/>
    </location>
</feature>
<evidence type="ECO:0000256" key="3">
    <source>
        <dbReference type="PROSITE-ProRule" id="PRU00221"/>
    </source>
</evidence>